<reference evidence="8" key="1">
    <citation type="submission" date="2016-06" db="EMBL/GenBank/DDBJ databases">
        <authorList>
            <person name="Varghese N."/>
        </authorList>
    </citation>
    <scope>NUCLEOTIDE SEQUENCE [LARGE SCALE GENOMIC DNA]</scope>
    <source>
        <strain evidence="8">DSM 43171</strain>
    </source>
</reference>
<feature type="domain" description="Erythromycin biosynthesis protein CIII-like N-terminal" evidence="6">
    <location>
        <begin position="22"/>
        <end position="252"/>
    </location>
</feature>
<name>A0A1C5IJV4_9ACTN</name>
<dbReference type="RefSeq" id="WP_091298420.1">
    <property type="nucleotide sequence ID" value="NZ_FMDN01000012.1"/>
</dbReference>
<keyword evidence="8" id="KW-1185">Reference proteome</keyword>
<dbReference type="GO" id="GO:0008194">
    <property type="term" value="F:UDP-glycosyltransferase activity"/>
    <property type="evidence" value="ECO:0007669"/>
    <property type="project" value="InterPro"/>
</dbReference>
<dbReference type="InterPro" id="IPR050426">
    <property type="entry name" value="Glycosyltransferase_28"/>
</dbReference>
<dbReference type="Pfam" id="PF21036">
    <property type="entry name" value="EryCIII-like_N"/>
    <property type="match status" value="1"/>
</dbReference>
<evidence type="ECO:0000256" key="2">
    <source>
        <dbReference type="ARBA" id="ARBA00022676"/>
    </source>
</evidence>
<sequence length="423" mass="46625">MRVLMTSLAVEAHFNNTVPLAWALRAAGHEVHVASHPALTEIITRAGLVAAPVGTDHTHHELVRELGAELTGFYRDIDFTGERGGGYTELKGANTLLTATFYAQANNDSMVDELVDYARFWEPDLVVWEPFTFAGAVAARATGAAHARLLWGPDLFLQTRQTFRRQTDLLPEELHDDALEEWLSWTLDRFGCAFDEEVVTGQWNIDQMPRSVRLDLGRPSVPVRYVPYNGPSVIPQWLRTPADRPRICLTLGITSRDLPYPNMVSVDQLFESVAGLDAEIVATFDAGQLAESTRLPDNVRVTDFVPLQALLPTCSAVVHHGGVGTWSTAAVSGVPQLVVAGMWDNVYRARRLADLGAGIFLPPHELTAAALRDGLEQLLTKPSFREESHRLQAEILAEPSPGAVVPVIEEMTGRHRRPRPGSR</sequence>
<dbReference type="InterPro" id="IPR030953">
    <property type="entry name" value="Glycosyl_450act"/>
</dbReference>
<evidence type="ECO:0000313" key="8">
    <source>
        <dbReference type="Proteomes" id="UP000199408"/>
    </source>
</evidence>
<evidence type="ECO:0000259" key="5">
    <source>
        <dbReference type="Pfam" id="PF06722"/>
    </source>
</evidence>
<gene>
    <name evidence="7" type="ORF">GA0070560_11273</name>
</gene>
<keyword evidence="2" id="KW-0328">Glycosyltransferase</keyword>
<dbReference type="InterPro" id="IPR048284">
    <property type="entry name" value="EryCIII-like_N"/>
</dbReference>
<evidence type="ECO:0000256" key="3">
    <source>
        <dbReference type="ARBA" id="ARBA00022679"/>
    </source>
</evidence>
<keyword evidence="4" id="KW-0045">Antibiotic biosynthesis</keyword>
<accession>A0A1C5IJV4</accession>
<dbReference type="NCBIfam" id="TIGR04516">
    <property type="entry name" value="glycosyl_450act"/>
    <property type="match status" value="1"/>
</dbReference>
<dbReference type="GO" id="GO:0016758">
    <property type="term" value="F:hexosyltransferase activity"/>
    <property type="evidence" value="ECO:0007669"/>
    <property type="project" value="UniProtKB-ARBA"/>
</dbReference>
<feature type="domain" description="Erythromycin biosynthesis protein CIII-like C-terminal" evidence="5">
    <location>
        <begin position="268"/>
        <end position="411"/>
    </location>
</feature>
<evidence type="ECO:0000256" key="1">
    <source>
        <dbReference type="ARBA" id="ARBA00006962"/>
    </source>
</evidence>
<evidence type="ECO:0000259" key="6">
    <source>
        <dbReference type="Pfam" id="PF21036"/>
    </source>
</evidence>
<dbReference type="OrthoDB" id="3863369at2"/>
<organism evidence="7 8">
    <name type="scientific">Micromonospora halophytica</name>
    <dbReference type="NCBI Taxonomy" id="47864"/>
    <lineage>
        <taxon>Bacteria</taxon>
        <taxon>Bacillati</taxon>
        <taxon>Actinomycetota</taxon>
        <taxon>Actinomycetes</taxon>
        <taxon>Micromonosporales</taxon>
        <taxon>Micromonosporaceae</taxon>
        <taxon>Micromonospora</taxon>
    </lineage>
</organism>
<keyword evidence="3 7" id="KW-0808">Transferase</keyword>
<dbReference type="Proteomes" id="UP000199408">
    <property type="component" value="Unassembled WGS sequence"/>
</dbReference>
<dbReference type="EMBL" id="FMDN01000012">
    <property type="protein sequence ID" value="SCG58554.1"/>
    <property type="molecule type" value="Genomic_DNA"/>
</dbReference>
<dbReference type="FunFam" id="3.40.50.2000:FF:000072">
    <property type="entry name" value="Glycosyl transferase"/>
    <property type="match status" value="1"/>
</dbReference>
<dbReference type="PANTHER" id="PTHR48050">
    <property type="entry name" value="STEROL 3-BETA-GLUCOSYLTRANSFERASE"/>
    <property type="match status" value="1"/>
</dbReference>
<dbReference type="InterPro" id="IPR010610">
    <property type="entry name" value="EryCIII-like_C"/>
</dbReference>
<evidence type="ECO:0000256" key="4">
    <source>
        <dbReference type="ARBA" id="ARBA00023194"/>
    </source>
</evidence>
<comment type="similarity">
    <text evidence="1">Belongs to the glycosyltransferase 28 family.</text>
</comment>
<dbReference type="InterPro" id="IPR002213">
    <property type="entry name" value="UDP_glucos_trans"/>
</dbReference>
<dbReference type="CDD" id="cd03784">
    <property type="entry name" value="GT1_Gtf-like"/>
    <property type="match status" value="1"/>
</dbReference>
<proteinExistence type="inferred from homology"/>
<evidence type="ECO:0000313" key="7">
    <source>
        <dbReference type="EMBL" id="SCG58554.1"/>
    </source>
</evidence>
<dbReference type="SUPFAM" id="SSF53756">
    <property type="entry name" value="UDP-Glycosyltransferase/glycogen phosphorylase"/>
    <property type="match status" value="1"/>
</dbReference>
<dbReference type="Pfam" id="PF06722">
    <property type="entry name" value="EryCIII-like_C"/>
    <property type="match status" value="1"/>
</dbReference>
<dbReference type="GO" id="GO:0017000">
    <property type="term" value="P:antibiotic biosynthetic process"/>
    <property type="evidence" value="ECO:0007669"/>
    <property type="project" value="UniProtKB-KW"/>
</dbReference>
<protein>
    <submittedName>
        <fullName evidence="7">L-desosaminyltransferase</fullName>
    </submittedName>
</protein>
<dbReference type="STRING" id="47864.GA0070560_11273"/>
<dbReference type="Gene3D" id="3.40.50.2000">
    <property type="entry name" value="Glycogen Phosphorylase B"/>
    <property type="match status" value="2"/>
</dbReference>
<dbReference type="AlphaFoldDB" id="A0A1C5IJV4"/>
<dbReference type="PANTHER" id="PTHR48050:SF13">
    <property type="entry name" value="STEROL 3-BETA-GLUCOSYLTRANSFERASE UGT80A2"/>
    <property type="match status" value="1"/>
</dbReference>